<comment type="caution">
    <text evidence="1">The sequence shown here is derived from an EMBL/GenBank/DDBJ whole genome shotgun (WGS) entry which is preliminary data.</text>
</comment>
<dbReference type="Proteomes" id="UP001155500">
    <property type="component" value="Unassembled WGS sequence"/>
</dbReference>
<evidence type="ECO:0000313" key="1">
    <source>
        <dbReference type="EMBL" id="MDG6894927.1"/>
    </source>
</evidence>
<dbReference type="EMBL" id="LWID01000001">
    <property type="protein sequence ID" value="MDG6894927.1"/>
    <property type="molecule type" value="Genomic_DNA"/>
</dbReference>
<dbReference type="RefSeq" id="WP_279572375.1">
    <property type="nucleotide sequence ID" value="NZ_LWID01000001.1"/>
</dbReference>
<gene>
    <name evidence="1" type="ORF">A6A20_04635</name>
</gene>
<reference evidence="1" key="1">
    <citation type="submission" date="2016-03" db="EMBL/GenBank/DDBJ databases">
        <title>Co-evolution between Pasteurellaceae and their hosts.</title>
        <authorList>
            <person name="Hansen M.J."/>
            <person name="Bojesen A.M."/>
            <person name="Planet P."/>
        </authorList>
    </citation>
    <scope>NUCLEOTIDE SEQUENCE</scope>
    <source>
        <strain evidence="1">146/S8/89</strain>
    </source>
</reference>
<name>A0A9X4SHS4_9PAST</name>
<sequence length="683" mass="78012">MDIFRIHGDNIVECERIANLIITTLHPGNIRTFLVSPSTFAIEINCAYSGNLIHWRLELLPGFNKNTKRRWEENIFDSLKEAGSFFDETPDAIISKINDEKEQIILGMEFCSALQAGNQAWQRSARAFSTGRTGCPYLYIVDFVKYELDSTTRQRKNLRFPNPAVPYSYVNYSKTTGNFVAQLYTKSEEFDRARDKSIANFDESIFGNDTLGIFIVKLMLGMDTSQEEEIILKKNMSAVQFLADHFDKKSNFTSAEWQEVYSLKHDDIVDYAVRKKRFGFHKTIVTKSHHGASADIINLVDQLSIGLASRDLPFGIIAADKRKIFANQLFKLYPEADVDIINALANSDKHLIVAIFKGFKPRGDDNRPDRGLLPLAAMLSSTDVDVVSYIYGPVIEANLRLLDTAPIKLAERNGLWRSILALSNYIVLDAPVLASEKYDAERLYDSSKIKEFYTALIMNKQLKSRQVFSSIPVNFGEDDVDTGIHYLFAHVLKQYCFEGMCNPPGGDWSGFSIIDGYHENRWLSLPRVSDIINGKRPDHILEIFGIFDKPLLLSIESKERSVDLEYDVGTKLVTYIKKLMDFVPSAKRQFKPFIGEWTWGDKQVDFNNFEIISVAAYLKEHAESPSEVFKKNCEILFVMAPIVQDQKIGWEIEIIPSTERSLIVKQFIIDKYNNSGDNHFYIY</sequence>
<accession>A0A9X4SHS4</accession>
<evidence type="ECO:0000313" key="2">
    <source>
        <dbReference type="Proteomes" id="UP001155500"/>
    </source>
</evidence>
<protein>
    <submittedName>
        <fullName evidence="1">Uncharacterized protein</fullName>
    </submittedName>
</protein>
<dbReference type="AlphaFoldDB" id="A0A9X4SHS4"/>
<keyword evidence="2" id="KW-1185">Reference proteome</keyword>
<organism evidence="1 2">
    <name type="scientific">Volucribacter amazonae</name>
    <dbReference type="NCBI Taxonomy" id="256731"/>
    <lineage>
        <taxon>Bacteria</taxon>
        <taxon>Pseudomonadati</taxon>
        <taxon>Pseudomonadota</taxon>
        <taxon>Gammaproteobacteria</taxon>
        <taxon>Pasteurellales</taxon>
        <taxon>Pasteurellaceae</taxon>
        <taxon>Volucribacter</taxon>
    </lineage>
</organism>
<proteinExistence type="predicted"/>